<evidence type="ECO:0000256" key="10">
    <source>
        <dbReference type="ARBA" id="ARBA00022842"/>
    </source>
</evidence>
<evidence type="ECO:0000259" key="14">
    <source>
        <dbReference type="Pfam" id="PF00224"/>
    </source>
</evidence>
<feature type="domain" description="Pyruvate kinase barrel" evidence="14">
    <location>
        <begin position="25"/>
        <end position="360"/>
    </location>
</feature>
<dbReference type="EMBL" id="MEUB01000003">
    <property type="protein sequence ID" value="OGC25134.1"/>
    <property type="molecule type" value="Genomic_DNA"/>
</dbReference>
<evidence type="ECO:0000256" key="12">
    <source>
        <dbReference type="ARBA" id="ARBA00023317"/>
    </source>
</evidence>
<protein>
    <recommendedName>
        <fullName evidence="4 13">Pyruvate kinase</fullName>
        <ecNumber evidence="4 13">2.7.1.40</ecNumber>
    </recommendedName>
</protein>
<dbReference type="InterPro" id="IPR015806">
    <property type="entry name" value="Pyrv_Knase_insert_dom_sf"/>
</dbReference>
<dbReference type="SUPFAM" id="SSF50800">
    <property type="entry name" value="PK beta-barrel domain-like"/>
    <property type="match status" value="1"/>
</dbReference>
<evidence type="ECO:0000256" key="3">
    <source>
        <dbReference type="ARBA" id="ARBA00008663"/>
    </source>
</evidence>
<dbReference type="Gene3D" id="3.20.20.60">
    <property type="entry name" value="Phosphoenolpyruvate-binding domains"/>
    <property type="match status" value="1"/>
</dbReference>
<dbReference type="InterPro" id="IPR011037">
    <property type="entry name" value="Pyrv_Knase-like_insert_dom_sf"/>
</dbReference>
<evidence type="ECO:0000313" key="17">
    <source>
        <dbReference type="Proteomes" id="UP000178417"/>
    </source>
</evidence>
<keyword evidence="9" id="KW-0067">ATP-binding</keyword>
<name>A0A1F4SXJ8_UNCSA</name>
<dbReference type="InterPro" id="IPR015793">
    <property type="entry name" value="Pyrv_Knase_brl"/>
</dbReference>
<dbReference type="PANTHER" id="PTHR11817">
    <property type="entry name" value="PYRUVATE KINASE"/>
    <property type="match status" value="1"/>
</dbReference>
<keyword evidence="10 13" id="KW-0460">Magnesium</keyword>
<dbReference type="SUPFAM" id="SSF51621">
    <property type="entry name" value="Phosphoenolpyruvate/pyruvate domain"/>
    <property type="match status" value="1"/>
</dbReference>
<dbReference type="InterPro" id="IPR040442">
    <property type="entry name" value="Pyrv_kinase-like_dom_sf"/>
</dbReference>
<keyword evidence="12" id="KW-0670">Pyruvate</keyword>
<dbReference type="Proteomes" id="UP000178417">
    <property type="component" value="Unassembled WGS sequence"/>
</dbReference>
<dbReference type="Gene3D" id="3.40.1380.20">
    <property type="entry name" value="Pyruvate kinase, C-terminal domain"/>
    <property type="match status" value="1"/>
</dbReference>
<evidence type="ECO:0000256" key="9">
    <source>
        <dbReference type="ARBA" id="ARBA00022840"/>
    </source>
</evidence>
<dbReference type="Gene3D" id="2.40.33.10">
    <property type="entry name" value="PK beta-barrel domain-like"/>
    <property type="match status" value="1"/>
</dbReference>
<keyword evidence="11 13" id="KW-0324">Glycolysis</keyword>
<proteinExistence type="inferred from homology"/>
<keyword evidence="8 13" id="KW-0418">Kinase</keyword>
<dbReference type="Pfam" id="PF00224">
    <property type="entry name" value="PK"/>
    <property type="match status" value="1"/>
</dbReference>
<dbReference type="InterPro" id="IPR036918">
    <property type="entry name" value="Pyrv_Knase_C_sf"/>
</dbReference>
<comment type="caution">
    <text evidence="16">The sequence shown here is derived from an EMBL/GenBank/DDBJ whole genome shotgun (WGS) entry which is preliminary data.</text>
</comment>
<comment type="pathway">
    <text evidence="2 13">Carbohydrate degradation; glycolysis; pyruvate from D-glyceraldehyde 3-phosphate: step 5/5.</text>
</comment>
<gene>
    <name evidence="16" type="ORF">A2310_08065</name>
</gene>
<evidence type="ECO:0000256" key="2">
    <source>
        <dbReference type="ARBA" id="ARBA00004997"/>
    </source>
</evidence>
<dbReference type="PRINTS" id="PR01050">
    <property type="entry name" value="PYRUVTKNASE"/>
</dbReference>
<accession>A0A1F4SXJ8</accession>
<dbReference type="InterPro" id="IPR015813">
    <property type="entry name" value="Pyrv/PenolPyrv_kinase-like_dom"/>
</dbReference>
<dbReference type="GO" id="GO:0030955">
    <property type="term" value="F:potassium ion binding"/>
    <property type="evidence" value="ECO:0007669"/>
    <property type="project" value="InterPro"/>
</dbReference>
<feature type="domain" description="Pyruvate kinase C-terminal" evidence="15">
    <location>
        <begin position="420"/>
        <end position="527"/>
    </location>
</feature>
<dbReference type="InterPro" id="IPR015795">
    <property type="entry name" value="Pyrv_Knase_C"/>
</dbReference>
<comment type="similarity">
    <text evidence="3 13">Belongs to the pyruvate kinase family.</text>
</comment>
<keyword evidence="7" id="KW-0547">Nucleotide-binding</keyword>
<evidence type="ECO:0000256" key="1">
    <source>
        <dbReference type="ARBA" id="ARBA00001958"/>
    </source>
</evidence>
<evidence type="ECO:0000256" key="6">
    <source>
        <dbReference type="ARBA" id="ARBA00022723"/>
    </source>
</evidence>
<dbReference type="GO" id="GO:0004743">
    <property type="term" value="F:pyruvate kinase activity"/>
    <property type="evidence" value="ECO:0007669"/>
    <property type="project" value="UniProtKB-EC"/>
</dbReference>
<comment type="catalytic activity">
    <reaction evidence="13">
        <text>pyruvate + ATP = phosphoenolpyruvate + ADP + H(+)</text>
        <dbReference type="Rhea" id="RHEA:18157"/>
        <dbReference type="ChEBI" id="CHEBI:15361"/>
        <dbReference type="ChEBI" id="CHEBI:15378"/>
        <dbReference type="ChEBI" id="CHEBI:30616"/>
        <dbReference type="ChEBI" id="CHEBI:58702"/>
        <dbReference type="ChEBI" id="CHEBI:456216"/>
        <dbReference type="EC" id="2.7.1.40"/>
    </reaction>
</comment>
<evidence type="ECO:0000256" key="4">
    <source>
        <dbReference type="ARBA" id="ARBA00012142"/>
    </source>
</evidence>
<evidence type="ECO:0000256" key="7">
    <source>
        <dbReference type="ARBA" id="ARBA00022741"/>
    </source>
</evidence>
<evidence type="ECO:0000256" key="5">
    <source>
        <dbReference type="ARBA" id="ARBA00022679"/>
    </source>
</evidence>
<reference evidence="16 17" key="1">
    <citation type="journal article" date="2016" name="Nat. Commun.">
        <title>Thousands of microbial genomes shed light on interconnected biogeochemical processes in an aquifer system.</title>
        <authorList>
            <person name="Anantharaman K."/>
            <person name="Brown C.T."/>
            <person name="Hug L.A."/>
            <person name="Sharon I."/>
            <person name="Castelle C.J."/>
            <person name="Probst A.J."/>
            <person name="Thomas B.C."/>
            <person name="Singh A."/>
            <person name="Wilkins M.J."/>
            <person name="Karaoz U."/>
            <person name="Brodie E.L."/>
            <person name="Williams K.H."/>
            <person name="Hubbard S.S."/>
            <person name="Banfield J.F."/>
        </authorList>
    </citation>
    <scope>NUCLEOTIDE SEQUENCE [LARGE SCALE GENOMIC DNA]</scope>
</reference>
<evidence type="ECO:0000256" key="8">
    <source>
        <dbReference type="ARBA" id="ARBA00022777"/>
    </source>
</evidence>
<dbReference type="EC" id="2.7.1.40" evidence="4 13"/>
<dbReference type="Pfam" id="PF02887">
    <property type="entry name" value="PK_C"/>
    <property type="match status" value="1"/>
</dbReference>
<keyword evidence="6" id="KW-0479">Metal-binding</keyword>
<dbReference type="UniPathway" id="UPA00109">
    <property type="reaction ID" value="UER00188"/>
</dbReference>
<keyword evidence="5 13" id="KW-0808">Transferase</keyword>
<dbReference type="STRING" id="1802579.A2310_08065"/>
<organism evidence="16 17">
    <name type="scientific">candidate division WOR-1 bacterium RIFOXYB2_FULL_37_13</name>
    <dbReference type="NCBI Taxonomy" id="1802579"/>
    <lineage>
        <taxon>Bacteria</taxon>
        <taxon>Bacillati</taxon>
        <taxon>Saganbacteria</taxon>
    </lineage>
</organism>
<evidence type="ECO:0000256" key="11">
    <source>
        <dbReference type="ARBA" id="ARBA00023152"/>
    </source>
</evidence>
<comment type="cofactor">
    <cofactor evidence="1">
        <name>K(+)</name>
        <dbReference type="ChEBI" id="CHEBI:29103"/>
    </cofactor>
</comment>
<dbReference type="InterPro" id="IPR001697">
    <property type="entry name" value="Pyr_Knase"/>
</dbReference>
<dbReference type="GO" id="GO:0000287">
    <property type="term" value="F:magnesium ion binding"/>
    <property type="evidence" value="ECO:0007669"/>
    <property type="project" value="InterPro"/>
</dbReference>
<evidence type="ECO:0000256" key="13">
    <source>
        <dbReference type="RuleBase" id="RU000504"/>
    </source>
</evidence>
<dbReference type="GO" id="GO:0005524">
    <property type="term" value="F:ATP binding"/>
    <property type="evidence" value="ECO:0007669"/>
    <property type="project" value="UniProtKB-KW"/>
</dbReference>
<dbReference type="AlphaFoldDB" id="A0A1F4SXJ8"/>
<evidence type="ECO:0000259" key="15">
    <source>
        <dbReference type="Pfam" id="PF02887"/>
    </source>
</evidence>
<dbReference type="SUPFAM" id="SSF52935">
    <property type="entry name" value="PK C-terminal domain-like"/>
    <property type="match status" value="1"/>
</dbReference>
<sequence>MTSPISLNIGGGYKILRWLPPGPYTRFIGTLVPGNATKELVRSLATAGMHIARINFSHVLTDQDRAKVVNLVQTIKEVEAERCIPIGIMLDTQGPEFRIRRYEGNVELKEGGNLVIVPGEGATSAEKVYIRIPHGYTKLYDELTSQSSLAPVHILIEDGKIELEILSINPEHGIVCKVIRGGLLIGNKGLNFAKCALNVPAVTVADLSSVDFAFEMGGFSRGFQYLAQSFTTGIGAINFMRDYMLAKGTEDQLLYQGAKIEELFGVRNMEEIVSGSYFVMVAQGDLDAAVGADGLAAVRRRIMSLGRIYGTPVIIATGVFEGTINGFRPSRSDSVNFADALYGGASAIMFSGEITSSADPVSVMRSAVAHAKSTEEDPFRLQDFARYREAAQQLHLERIREFHRSGKSPQAVPHLSTEELIFAALGSAERMGSVALVPCTINGNSIRFAHKGFSTIPVVGITASERAFYRMLLYGGAYPVLVDRIPQDASEFFELVKGVVTTLKFAEAGQRVDVTVAYPDPTKFDVNMSTFINL</sequence>
<evidence type="ECO:0000313" key="16">
    <source>
        <dbReference type="EMBL" id="OGC25134.1"/>
    </source>
</evidence>
<dbReference type="GO" id="GO:0016301">
    <property type="term" value="F:kinase activity"/>
    <property type="evidence" value="ECO:0007669"/>
    <property type="project" value="UniProtKB-KW"/>
</dbReference>